<dbReference type="Pfam" id="PF06271">
    <property type="entry name" value="RDD"/>
    <property type="match status" value="1"/>
</dbReference>
<dbReference type="InterPro" id="IPR051791">
    <property type="entry name" value="Pra-immunoreactive"/>
</dbReference>
<keyword evidence="2" id="KW-1003">Cell membrane</keyword>
<evidence type="ECO:0000313" key="8">
    <source>
        <dbReference type="EMBL" id="HFT92758.1"/>
    </source>
</evidence>
<dbReference type="GO" id="GO:0005886">
    <property type="term" value="C:plasma membrane"/>
    <property type="evidence" value="ECO:0007669"/>
    <property type="project" value="UniProtKB-SubCell"/>
</dbReference>
<accession>A0A7C3LWM1</accession>
<organism evidence="8">
    <name type="scientific">Leptospirillum ferriphilum</name>
    <dbReference type="NCBI Taxonomy" id="178606"/>
    <lineage>
        <taxon>Bacteria</taxon>
        <taxon>Pseudomonadati</taxon>
        <taxon>Nitrospirota</taxon>
        <taxon>Nitrospiria</taxon>
        <taxon>Nitrospirales</taxon>
        <taxon>Nitrospiraceae</taxon>
        <taxon>Leptospirillum</taxon>
    </lineage>
</organism>
<evidence type="ECO:0000256" key="3">
    <source>
        <dbReference type="ARBA" id="ARBA00022692"/>
    </source>
</evidence>
<feature type="domain" description="RDD" evidence="7">
    <location>
        <begin position="51"/>
        <end position="127"/>
    </location>
</feature>
<feature type="transmembrane region" description="Helical" evidence="6">
    <location>
        <begin position="96"/>
        <end position="115"/>
    </location>
</feature>
<dbReference type="EMBL" id="DTMM01000040">
    <property type="protein sequence ID" value="HFT92758.1"/>
    <property type="molecule type" value="Genomic_DNA"/>
</dbReference>
<keyword evidence="3 6" id="KW-0812">Transmembrane</keyword>
<evidence type="ECO:0000256" key="1">
    <source>
        <dbReference type="ARBA" id="ARBA00004651"/>
    </source>
</evidence>
<dbReference type="PANTHER" id="PTHR36115">
    <property type="entry name" value="PROLINE-RICH ANTIGEN HOMOLOG-RELATED"/>
    <property type="match status" value="1"/>
</dbReference>
<comment type="subcellular location">
    <subcellularLocation>
        <location evidence="1">Cell membrane</location>
        <topology evidence="1">Multi-pass membrane protein</topology>
    </subcellularLocation>
</comment>
<dbReference type="InterPro" id="IPR010432">
    <property type="entry name" value="RDD"/>
</dbReference>
<proteinExistence type="predicted"/>
<keyword evidence="5 6" id="KW-0472">Membrane</keyword>
<protein>
    <recommendedName>
        <fullName evidence="7">RDD domain-containing protein</fullName>
    </recommendedName>
</protein>
<evidence type="ECO:0000256" key="6">
    <source>
        <dbReference type="SAM" id="Phobius"/>
    </source>
</evidence>
<gene>
    <name evidence="8" type="ORF">ENX03_02230</name>
</gene>
<keyword evidence="4 6" id="KW-1133">Transmembrane helix</keyword>
<reference evidence="8" key="1">
    <citation type="journal article" date="2020" name="mSystems">
        <title>Genome- and Community-Level Interaction Insights into Carbon Utilization and Element Cycling Functions of Hydrothermarchaeota in Hydrothermal Sediment.</title>
        <authorList>
            <person name="Zhou Z."/>
            <person name="Liu Y."/>
            <person name="Xu W."/>
            <person name="Pan J."/>
            <person name="Luo Z.H."/>
            <person name="Li M."/>
        </authorList>
    </citation>
    <scope>NUCLEOTIDE SEQUENCE [LARGE SCALE GENOMIC DNA]</scope>
    <source>
        <strain evidence="8">SpSt-902</strain>
    </source>
</reference>
<dbReference type="AlphaFoldDB" id="A0A7C3LWM1"/>
<comment type="caution">
    <text evidence="8">The sequence shown here is derived from an EMBL/GenBank/DDBJ whole genome shotgun (WGS) entry which is preliminary data.</text>
</comment>
<sequence>MRSVRLLTFFLDLSISHFCFRFWHYLWITSFPSPGRSLPDFSGGSPFFECLFIFVYFWILVTLWGQTPGMVLLGIRVIEDGPGSRPSGIFRTFSRTFLLFVTNLPMGIGSLFSLLSPSGKTLYDCMSQTRVIWDEKPDLAEPARESVMVHFSKTNTSP</sequence>
<dbReference type="PANTHER" id="PTHR36115:SF6">
    <property type="entry name" value="PROLINE-RICH ANTIGEN HOMOLOG"/>
    <property type="match status" value="1"/>
</dbReference>
<name>A0A7C3LWM1_9BACT</name>
<evidence type="ECO:0000259" key="7">
    <source>
        <dbReference type="Pfam" id="PF06271"/>
    </source>
</evidence>
<evidence type="ECO:0000256" key="2">
    <source>
        <dbReference type="ARBA" id="ARBA00022475"/>
    </source>
</evidence>
<evidence type="ECO:0000256" key="5">
    <source>
        <dbReference type="ARBA" id="ARBA00023136"/>
    </source>
</evidence>
<evidence type="ECO:0000256" key="4">
    <source>
        <dbReference type="ARBA" id="ARBA00022989"/>
    </source>
</evidence>
<feature type="transmembrane region" description="Helical" evidence="6">
    <location>
        <begin position="46"/>
        <end position="75"/>
    </location>
</feature>
<feature type="transmembrane region" description="Helical" evidence="6">
    <location>
        <begin position="7"/>
        <end position="26"/>
    </location>
</feature>